<feature type="transmembrane region" description="Helical" evidence="1">
    <location>
        <begin position="153"/>
        <end position="174"/>
    </location>
</feature>
<feature type="transmembrane region" description="Helical" evidence="1">
    <location>
        <begin position="221"/>
        <end position="242"/>
    </location>
</feature>
<feature type="transmembrane region" description="Helical" evidence="1">
    <location>
        <begin position="121"/>
        <end position="141"/>
    </location>
</feature>
<dbReference type="EMBL" id="CP079105">
    <property type="protein sequence ID" value="QXQ15217.1"/>
    <property type="molecule type" value="Genomic_DNA"/>
</dbReference>
<protein>
    <recommendedName>
        <fullName evidence="4">O-antigen ligase family protein</fullName>
    </recommendedName>
</protein>
<keyword evidence="1" id="KW-0472">Membrane</keyword>
<evidence type="ECO:0000313" key="2">
    <source>
        <dbReference type="EMBL" id="QXQ15217.1"/>
    </source>
</evidence>
<evidence type="ECO:0000256" key="1">
    <source>
        <dbReference type="SAM" id="Phobius"/>
    </source>
</evidence>
<accession>A0ABX8SBP3</accession>
<name>A0ABX8SBP3_9ACTN</name>
<feature type="transmembrane region" description="Helical" evidence="1">
    <location>
        <begin position="337"/>
        <end position="360"/>
    </location>
</feature>
<evidence type="ECO:0008006" key="4">
    <source>
        <dbReference type="Google" id="ProtNLM"/>
    </source>
</evidence>
<keyword evidence="1" id="KW-0812">Transmembrane</keyword>
<feature type="transmembrane region" description="Helical" evidence="1">
    <location>
        <begin position="20"/>
        <end position="39"/>
    </location>
</feature>
<keyword evidence="3" id="KW-1185">Reference proteome</keyword>
<feature type="transmembrane region" description="Helical" evidence="1">
    <location>
        <begin position="97"/>
        <end position="114"/>
    </location>
</feature>
<feature type="transmembrane region" description="Helical" evidence="1">
    <location>
        <begin position="195"/>
        <end position="215"/>
    </location>
</feature>
<reference evidence="2" key="1">
    <citation type="submission" date="2021-07" db="EMBL/GenBank/DDBJ databases">
        <title>Candidatus Kaistella beijingensis sp. nov. isolated from a municipal wastewater treatment plant is involved in sludge foaming.</title>
        <authorList>
            <person name="Song Y."/>
            <person name="Liu S.-J."/>
        </authorList>
    </citation>
    <scope>NUCLEOTIDE SEQUENCE</scope>
    <source>
        <strain evidence="2">DSM 43998</strain>
    </source>
</reference>
<gene>
    <name evidence="2" type="ORF">KV203_07795</name>
</gene>
<dbReference type="RefSeq" id="WP_066471643.1">
    <property type="nucleotide sequence ID" value="NZ_CBCRUZ010000001.1"/>
</dbReference>
<proteinExistence type="predicted"/>
<sequence>MAVLAPARPLNWDVRHRLQLRIISGTALILCAATSAVQIMGYTSTAFSALCLLLAPAWLLTRPARSELIFVGVAAVGFLAFVLSFTVNRLPYLDQRILQWPCFALYFIGIAVLAAGSLDRVFALTAGIAIGTCGYFLTAGIPELAQFSFAAYWKYAFAPWITVLAMFVLVALNASRTAQAGLLLCFAVISLSLNYRSHALTCIGAATVLLVARYGGQWSRLARSVGGAAVVLGFAWLMPVIARSGIGGQALADKVEMQESIGAPALLAGRTEPPLSLTAIAEKPWLGWGSANQISPDVFARAEDLALQWGFDPSVDLYYQWHLPNGDTSLHSNLLNAWAEGGVGAALLPFALLIGAVLMIVRHDRFGEWAGLAVVLATQACWDLLFSPASYNTLSTFAVLAVACATIHRPGLGTVTATDRDPTTVEAR</sequence>
<evidence type="ECO:0000313" key="3">
    <source>
        <dbReference type="Proteomes" id="UP000887023"/>
    </source>
</evidence>
<dbReference type="Proteomes" id="UP000887023">
    <property type="component" value="Chromosome"/>
</dbReference>
<feature type="transmembrane region" description="Helical" evidence="1">
    <location>
        <begin position="45"/>
        <end position="61"/>
    </location>
</feature>
<organism evidence="2 3">
    <name type="scientific">Skermania pinensis</name>
    <dbReference type="NCBI Taxonomy" id="39122"/>
    <lineage>
        <taxon>Bacteria</taxon>
        <taxon>Bacillati</taxon>
        <taxon>Actinomycetota</taxon>
        <taxon>Actinomycetes</taxon>
        <taxon>Mycobacteriales</taxon>
        <taxon>Gordoniaceae</taxon>
        <taxon>Skermania</taxon>
    </lineage>
</organism>
<keyword evidence="1" id="KW-1133">Transmembrane helix</keyword>
<feature type="transmembrane region" description="Helical" evidence="1">
    <location>
        <begin position="68"/>
        <end position="85"/>
    </location>
</feature>